<keyword evidence="1" id="KW-1185">Reference proteome</keyword>
<reference evidence="2" key="1">
    <citation type="submission" date="2022-11" db="UniProtKB">
        <authorList>
            <consortium name="WormBaseParasite"/>
        </authorList>
    </citation>
    <scope>IDENTIFICATION</scope>
</reference>
<sequence>MDEEIISEEVGCSNFPSTSTDSFKKCTSFRLDPPLANPVDIAVSSEQIIAIADYDNGVHFMDFMGRIIHHLKSPYKICGVRFWYNNVDDIIKCQVILLGYIDQKWLIIFHSYPELKEEHILECPNEPQILPWARRKITVVDDTLYMLGTCESCSTIWTLQLINLTCLTEADRLTNTRIVKVKQRKSQKWIVRGPKLAIWDNEKDLIVYDGSGKLFWFDDTYRIQKIISDLGRSEVCALDIKNGWCYALCRHRLCVHAFLYRQIR</sequence>
<dbReference type="AlphaFoldDB" id="A0A914C1J3"/>
<dbReference type="WBParaSite" id="ACRNAN_Path_1518.g5912.t1">
    <property type="protein sequence ID" value="ACRNAN_Path_1518.g5912.t1"/>
    <property type="gene ID" value="ACRNAN_Path_1518.g5912"/>
</dbReference>
<evidence type="ECO:0000313" key="2">
    <source>
        <dbReference type="WBParaSite" id="ACRNAN_Path_1518.g5912.t1"/>
    </source>
</evidence>
<protein>
    <submittedName>
        <fullName evidence="2">Uncharacterized protein</fullName>
    </submittedName>
</protein>
<name>A0A914C1J3_9BILA</name>
<organism evidence="1 2">
    <name type="scientific">Acrobeloides nanus</name>
    <dbReference type="NCBI Taxonomy" id="290746"/>
    <lineage>
        <taxon>Eukaryota</taxon>
        <taxon>Metazoa</taxon>
        <taxon>Ecdysozoa</taxon>
        <taxon>Nematoda</taxon>
        <taxon>Chromadorea</taxon>
        <taxon>Rhabditida</taxon>
        <taxon>Tylenchina</taxon>
        <taxon>Cephalobomorpha</taxon>
        <taxon>Cephaloboidea</taxon>
        <taxon>Cephalobidae</taxon>
        <taxon>Acrobeloides</taxon>
    </lineage>
</organism>
<accession>A0A914C1J3</accession>
<proteinExistence type="predicted"/>
<dbReference type="Proteomes" id="UP000887540">
    <property type="component" value="Unplaced"/>
</dbReference>
<evidence type="ECO:0000313" key="1">
    <source>
        <dbReference type="Proteomes" id="UP000887540"/>
    </source>
</evidence>